<feature type="domain" description="Lactate/malate dehydrogenase N-terminal" evidence="3">
    <location>
        <begin position="18"/>
        <end position="150"/>
    </location>
</feature>
<evidence type="ECO:0000259" key="3">
    <source>
        <dbReference type="Pfam" id="PF00056"/>
    </source>
</evidence>
<evidence type="ECO:0000256" key="1">
    <source>
        <dbReference type="ARBA" id="ARBA00023002"/>
    </source>
</evidence>
<dbReference type="InterPro" id="IPR001557">
    <property type="entry name" value="L-lactate/malate_DH"/>
</dbReference>
<reference evidence="4 5" key="1">
    <citation type="submission" date="2015-07" db="EMBL/GenBank/DDBJ databases">
        <authorList>
            <person name="Ju K.-S."/>
            <person name="Doroghazi J.R."/>
            <person name="Metcalf W.W."/>
        </authorList>
    </citation>
    <scope>NUCLEOTIDE SEQUENCE [LARGE SCALE GENOMIC DNA]</scope>
    <source>
        <strain evidence="4 5">NRRL B-3589</strain>
    </source>
</reference>
<comment type="caution">
    <text evidence="4">The sequence shown here is derived from an EMBL/GenBank/DDBJ whole genome shotgun (WGS) entry which is preliminary data.</text>
</comment>
<evidence type="ECO:0000313" key="5">
    <source>
        <dbReference type="Proteomes" id="UP000037020"/>
    </source>
</evidence>
<dbReference type="PRINTS" id="PR00086">
    <property type="entry name" value="LLDHDRGNASE"/>
</dbReference>
<dbReference type="SUPFAM" id="SSF51735">
    <property type="entry name" value="NAD(P)-binding Rossmann-fold domains"/>
    <property type="match status" value="1"/>
</dbReference>
<name>A0ABR5J549_9ACTN</name>
<dbReference type="Gene3D" id="3.40.50.720">
    <property type="entry name" value="NAD(P)-binding Rossmann-like Domain"/>
    <property type="match status" value="1"/>
</dbReference>
<keyword evidence="1" id="KW-0560">Oxidoreductase</keyword>
<gene>
    <name evidence="4" type="ORF">ADK38_19185</name>
</gene>
<dbReference type="Proteomes" id="UP000037020">
    <property type="component" value="Unassembled WGS sequence"/>
</dbReference>
<dbReference type="Pfam" id="PF00056">
    <property type="entry name" value="Ldh_1_N"/>
    <property type="match status" value="1"/>
</dbReference>
<dbReference type="EMBL" id="LGUT01001634">
    <property type="protein sequence ID" value="KOG88549.1"/>
    <property type="molecule type" value="Genomic_DNA"/>
</dbReference>
<dbReference type="InterPro" id="IPR036291">
    <property type="entry name" value="NAD(P)-bd_dom_sf"/>
</dbReference>
<dbReference type="Gene3D" id="3.90.110.10">
    <property type="entry name" value="Lactate dehydrogenase/glycoside hydrolase, family 4, C-terminal"/>
    <property type="match status" value="1"/>
</dbReference>
<organism evidence="4 5">
    <name type="scientific">Streptomyces varsoviensis</name>
    <dbReference type="NCBI Taxonomy" id="67373"/>
    <lineage>
        <taxon>Bacteria</taxon>
        <taxon>Bacillati</taxon>
        <taxon>Actinomycetota</taxon>
        <taxon>Actinomycetes</taxon>
        <taxon>Kitasatosporales</taxon>
        <taxon>Streptomycetaceae</taxon>
        <taxon>Streptomyces</taxon>
    </lineage>
</organism>
<protein>
    <submittedName>
        <fullName evidence="4">Lactate dehydrogenase</fullName>
    </submittedName>
</protein>
<accession>A0ABR5J549</accession>
<dbReference type="InterPro" id="IPR015955">
    <property type="entry name" value="Lactate_DH/Glyco_Ohase_4_C"/>
</dbReference>
<keyword evidence="5" id="KW-1185">Reference proteome</keyword>
<evidence type="ECO:0000313" key="4">
    <source>
        <dbReference type="EMBL" id="KOG88549.1"/>
    </source>
</evidence>
<dbReference type="InterPro" id="IPR001236">
    <property type="entry name" value="Lactate/malate_DH_N"/>
</dbReference>
<dbReference type="PANTHER" id="PTHR43128">
    <property type="entry name" value="L-2-HYDROXYCARBOXYLATE DEHYDROGENASE (NAD(P)(+))"/>
    <property type="match status" value="1"/>
</dbReference>
<feature type="non-terminal residue" evidence="4">
    <location>
        <position position="193"/>
    </location>
</feature>
<proteinExistence type="predicted"/>
<evidence type="ECO:0000256" key="2">
    <source>
        <dbReference type="ARBA" id="ARBA00023027"/>
    </source>
</evidence>
<keyword evidence="2" id="KW-0520">NAD</keyword>
<dbReference type="SUPFAM" id="SSF56327">
    <property type="entry name" value="LDH C-terminal domain-like"/>
    <property type="match status" value="1"/>
</dbReference>
<dbReference type="PANTHER" id="PTHR43128:SF16">
    <property type="entry name" value="L-LACTATE DEHYDROGENASE"/>
    <property type="match status" value="1"/>
</dbReference>
<sequence length="193" mass="19833">MCLAPPGPAGSRGTVEAVGIVGAGAVGQSVAAALVAAGLSRRIQVTSWKPARATSLVTDLDDLAHLSGSPVRAESCKTADLTACEAIVICLRGTFTNTAKQDVRMTGLQANAPHIAALATRLTGYRGTVIVVTNPVDVMTRLFAEVSGVRRVFGVGSNLDSVRYRLTLARLLGVPASAVDGHVIGEHGDHAVI</sequence>